<dbReference type="SUPFAM" id="SSF56112">
    <property type="entry name" value="Protein kinase-like (PK-like)"/>
    <property type="match status" value="1"/>
</dbReference>
<evidence type="ECO:0000256" key="1">
    <source>
        <dbReference type="ARBA" id="ARBA00010791"/>
    </source>
</evidence>
<dbReference type="PROSITE" id="PS00108">
    <property type="entry name" value="PROTEIN_KINASE_ST"/>
    <property type="match status" value="1"/>
</dbReference>
<dbReference type="OrthoDB" id="539158at2759"/>
<keyword evidence="7 10" id="KW-0067">ATP-binding</keyword>
<dbReference type="GO" id="GO:0035556">
    <property type="term" value="P:intracellular signal transduction"/>
    <property type="evidence" value="ECO:0007669"/>
    <property type="project" value="TreeGrafter"/>
</dbReference>
<dbReference type="GO" id="GO:0005737">
    <property type="term" value="C:cytoplasm"/>
    <property type="evidence" value="ECO:0007669"/>
    <property type="project" value="TreeGrafter"/>
</dbReference>
<reference evidence="13" key="1">
    <citation type="submission" date="2011-07" db="EMBL/GenBank/DDBJ databases">
        <authorList>
            <consortium name="Caenorhabditis brenneri Sequencing and Analysis Consortium"/>
            <person name="Wilson R.K."/>
        </authorList>
    </citation>
    <scope>NUCLEOTIDE SEQUENCE [LARGE SCALE GENOMIC DNA]</scope>
    <source>
        <strain evidence="13">PB2801</strain>
    </source>
</reference>
<evidence type="ECO:0000256" key="8">
    <source>
        <dbReference type="ARBA" id="ARBA00047899"/>
    </source>
</evidence>
<dbReference type="Gene3D" id="1.10.510.10">
    <property type="entry name" value="Transferase(Phosphotransferase) domain 1"/>
    <property type="match status" value="1"/>
</dbReference>
<keyword evidence="13" id="KW-1185">Reference proteome</keyword>
<dbReference type="Gene3D" id="3.30.310.80">
    <property type="entry name" value="Kinase associated domain 1, KA1"/>
    <property type="match status" value="1"/>
</dbReference>
<evidence type="ECO:0000256" key="10">
    <source>
        <dbReference type="PROSITE-ProRule" id="PRU10141"/>
    </source>
</evidence>
<dbReference type="InterPro" id="IPR008271">
    <property type="entry name" value="Ser/Thr_kinase_AS"/>
</dbReference>
<evidence type="ECO:0000256" key="9">
    <source>
        <dbReference type="ARBA" id="ARBA00048679"/>
    </source>
</evidence>
<dbReference type="GO" id="GO:0005524">
    <property type="term" value="F:ATP binding"/>
    <property type="evidence" value="ECO:0007669"/>
    <property type="project" value="UniProtKB-UniRule"/>
</dbReference>
<name>G0NBD7_CAEBE</name>
<keyword evidence="6" id="KW-0418">Kinase</keyword>
<dbReference type="PANTHER" id="PTHR24346">
    <property type="entry name" value="MAP/MICROTUBULE AFFINITY-REGULATING KINASE"/>
    <property type="match status" value="1"/>
</dbReference>
<dbReference type="EC" id="2.7.11.1" evidence="2"/>
<dbReference type="InterPro" id="IPR017441">
    <property type="entry name" value="Protein_kinase_ATP_BS"/>
</dbReference>
<evidence type="ECO:0000256" key="5">
    <source>
        <dbReference type="ARBA" id="ARBA00022741"/>
    </source>
</evidence>
<dbReference type="OMA" id="MVDCRRS"/>
<protein>
    <recommendedName>
        <fullName evidence="2">non-specific serine/threonine protein kinase</fullName>
        <ecNumber evidence="2">2.7.11.1</ecNumber>
    </recommendedName>
</protein>
<dbReference type="PROSITE" id="PS00107">
    <property type="entry name" value="PROTEIN_KINASE_ATP"/>
    <property type="match status" value="1"/>
</dbReference>
<comment type="catalytic activity">
    <reaction evidence="8">
        <text>L-threonyl-[protein] + ATP = O-phospho-L-threonyl-[protein] + ADP + H(+)</text>
        <dbReference type="Rhea" id="RHEA:46608"/>
        <dbReference type="Rhea" id="RHEA-COMP:11060"/>
        <dbReference type="Rhea" id="RHEA-COMP:11605"/>
        <dbReference type="ChEBI" id="CHEBI:15378"/>
        <dbReference type="ChEBI" id="CHEBI:30013"/>
        <dbReference type="ChEBI" id="CHEBI:30616"/>
        <dbReference type="ChEBI" id="CHEBI:61977"/>
        <dbReference type="ChEBI" id="CHEBI:456216"/>
        <dbReference type="EC" id="2.7.11.1"/>
    </reaction>
</comment>
<organism evidence="13">
    <name type="scientific">Caenorhabditis brenneri</name>
    <name type="common">Nematode worm</name>
    <dbReference type="NCBI Taxonomy" id="135651"/>
    <lineage>
        <taxon>Eukaryota</taxon>
        <taxon>Metazoa</taxon>
        <taxon>Ecdysozoa</taxon>
        <taxon>Nematoda</taxon>
        <taxon>Chromadorea</taxon>
        <taxon>Rhabditida</taxon>
        <taxon>Rhabditina</taxon>
        <taxon>Rhabditomorpha</taxon>
        <taxon>Rhabditoidea</taxon>
        <taxon>Rhabditidae</taxon>
        <taxon>Peloderinae</taxon>
        <taxon>Caenorhabditis</taxon>
    </lineage>
</organism>
<comment type="catalytic activity">
    <reaction evidence="9">
        <text>L-seryl-[protein] + ATP = O-phospho-L-seryl-[protein] + ADP + H(+)</text>
        <dbReference type="Rhea" id="RHEA:17989"/>
        <dbReference type="Rhea" id="RHEA-COMP:9863"/>
        <dbReference type="Rhea" id="RHEA-COMP:11604"/>
        <dbReference type="ChEBI" id="CHEBI:15378"/>
        <dbReference type="ChEBI" id="CHEBI:29999"/>
        <dbReference type="ChEBI" id="CHEBI:30616"/>
        <dbReference type="ChEBI" id="CHEBI:83421"/>
        <dbReference type="ChEBI" id="CHEBI:456216"/>
        <dbReference type="EC" id="2.7.11.1"/>
    </reaction>
</comment>
<evidence type="ECO:0000256" key="2">
    <source>
        <dbReference type="ARBA" id="ARBA00012513"/>
    </source>
</evidence>
<dbReference type="eggNOG" id="KOG0590">
    <property type="taxonomic scope" value="Eukaryota"/>
</dbReference>
<sequence>MSEIATSSNNATTSSSQEIDPVYRVVDTLGEGAFGEVLLVVNIKLPQVAVAMKKLTTSNAHQNGLIRKEYLIQKKLSDVGHDNVIRMIGMRTDASFHYLFLEYADGGELFDKIEPDVGIAPEIAQFYFRQMIQGLEYIHENNIVHRDIKPENLLLTTSRKSIPTFPFTLFHNFPDVLKISDFGMATLYRNNGTERLLDMSCGTVPYAAPEVCAGRKYRGPPIDVWSCGIVLVAMLSGELPWERASDSSYPYLQWLSSNNLDENPWKKVDVRVLCILRKILTDNVEKRATIEQVKADPWFTHDYGKLETPKNRPLKRARVNDENYTTCTQQAETSSCSVKRPHLDTPEGKSFLTERQNASFSQPTRADDLLLTQHIDMSQNNSNLLERMVCRMTRFCVNTEPGETYDKVAKASEHSGFDVRRREGRRLLVTYRECSMMVTMYAIGDVPDMPRVMVDFRRSRGDGLQFKKMFLEVRNRMHQSICSTGNTWLADYGYVPKHPKLVNEETNGNASISNV</sequence>
<dbReference type="AlphaFoldDB" id="G0NBD7"/>
<dbReference type="EMBL" id="GL379858">
    <property type="protein sequence ID" value="EGT57027.1"/>
    <property type="molecule type" value="Genomic_DNA"/>
</dbReference>
<dbReference type="STRING" id="135651.G0NBD7"/>
<dbReference type="GO" id="GO:0004674">
    <property type="term" value="F:protein serine/threonine kinase activity"/>
    <property type="evidence" value="ECO:0007669"/>
    <property type="project" value="UniProtKB-KW"/>
</dbReference>
<evidence type="ECO:0000256" key="4">
    <source>
        <dbReference type="ARBA" id="ARBA00022679"/>
    </source>
</evidence>
<feature type="domain" description="Protein kinase" evidence="11">
    <location>
        <begin position="23"/>
        <end position="299"/>
    </location>
</feature>
<evidence type="ECO:0000256" key="7">
    <source>
        <dbReference type="ARBA" id="ARBA00022840"/>
    </source>
</evidence>
<gene>
    <name evidence="12" type="ORF">CAEBREN_26002</name>
</gene>
<keyword evidence="3" id="KW-0723">Serine/threonine-protein kinase</keyword>
<comment type="similarity">
    <text evidence="1">Belongs to the protein kinase superfamily. CAMK Ser/Thr protein kinase family. NIM1 subfamily.</text>
</comment>
<evidence type="ECO:0000256" key="3">
    <source>
        <dbReference type="ARBA" id="ARBA00022527"/>
    </source>
</evidence>
<dbReference type="Pfam" id="PF00069">
    <property type="entry name" value="Pkinase"/>
    <property type="match status" value="1"/>
</dbReference>
<dbReference type="HOGENOM" id="CLU_000288_59_8_1"/>
<keyword evidence="4" id="KW-0808">Transferase</keyword>
<keyword evidence="5 10" id="KW-0547">Nucleotide-binding</keyword>
<dbReference type="FunCoup" id="G0NBD7">
    <property type="interactions" value="3067"/>
</dbReference>
<dbReference type="PROSITE" id="PS50011">
    <property type="entry name" value="PROTEIN_KINASE_DOM"/>
    <property type="match status" value="1"/>
</dbReference>
<accession>G0NBD7</accession>
<evidence type="ECO:0000256" key="6">
    <source>
        <dbReference type="ARBA" id="ARBA00022777"/>
    </source>
</evidence>
<dbReference type="InterPro" id="IPR000719">
    <property type="entry name" value="Prot_kinase_dom"/>
</dbReference>
<evidence type="ECO:0000313" key="12">
    <source>
        <dbReference type="EMBL" id="EGT57027.1"/>
    </source>
</evidence>
<evidence type="ECO:0000259" key="11">
    <source>
        <dbReference type="PROSITE" id="PS50011"/>
    </source>
</evidence>
<dbReference type="InterPro" id="IPR011009">
    <property type="entry name" value="Kinase-like_dom_sf"/>
</dbReference>
<dbReference type="InParanoid" id="G0NBD7"/>
<evidence type="ECO:0000313" key="13">
    <source>
        <dbReference type="Proteomes" id="UP000008068"/>
    </source>
</evidence>
<dbReference type="Proteomes" id="UP000008068">
    <property type="component" value="Unassembled WGS sequence"/>
</dbReference>
<feature type="binding site" evidence="10">
    <location>
        <position position="53"/>
    </location>
    <ligand>
        <name>ATP</name>
        <dbReference type="ChEBI" id="CHEBI:30616"/>
    </ligand>
</feature>
<dbReference type="PANTHER" id="PTHR24346:SF107">
    <property type="entry name" value="SERINE_THREONINE-PROTEIN KINASE CHK1"/>
    <property type="match status" value="1"/>
</dbReference>
<dbReference type="SMART" id="SM00220">
    <property type="entry name" value="S_TKc"/>
    <property type="match status" value="1"/>
</dbReference>
<proteinExistence type="inferred from homology"/>